<organism evidence="2 3">
    <name type="scientific">Sphingomicrobium sediminis</name>
    <dbReference type="NCBI Taxonomy" id="2950949"/>
    <lineage>
        <taxon>Bacteria</taxon>
        <taxon>Pseudomonadati</taxon>
        <taxon>Pseudomonadota</taxon>
        <taxon>Alphaproteobacteria</taxon>
        <taxon>Sphingomonadales</taxon>
        <taxon>Sphingomonadaceae</taxon>
        <taxon>Sphingomicrobium</taxon>
    </lineage>
</organism>
<dbReference type="InterPro" id="IPR002871">
    <property type="entry name" value="NIF_FeS_clus_asmbl_NifU_N"/>
</dbReference>
<sequence>MAAGVKPPPYTKEILRLAGALPDRPTLDPADAIVERRSESCGSTIKVSIRMDGEAIGDVAASVQACAYGQAATALMLASAKGRTMADVDHALIGIDDWLKGSDVLAPDWPGIGALAPARERPGRHGAILLPFRALAAAMKEAGLG</sequence>
<dbReference type="SUPFAM" id="SSF82649">
    <property type="entry name" value="SufE/NifU"/>
    <property type="match status" value="1"/>
</dbReference>
<proteinExistence type="predicted"/>
<dbReference type="CDD" id="cd06664">
    <property type="entry name" value="IscU_like"/>
    <property type="match status" value="1"/>
</dbReference>
<keyword evidence="3" id="KW-1185">Reference proteome</keyword>
<reference evidence="2" key="1">
    <citation type="submission" date="2022-06" db="EMBL/GenBank/DDBJ databases">
        <title>Sphingomicrobium sedimins sp. nov., a marine bacterium isolated from tidal flat.</title>
        <authorList>
            <person name="Kim C.-H."/>
            <person name="Yoo Y."/>
            <person name="Kim J.-J."/>
        </authorList>
    </citation>
    <scope>NUCLEOTIDE SEQUENCE</scope>
    <source>
        <strain evidence="2">GRR-S6-50</strain>
    </source>
</reference>
<evidence type="ECO:0000259" key="1">
    <source>
        <dbReference type="Pfam" id="PF01592"/>
    </source>
</evidence>
<gene>
    <name evidence="2" type="ORF">NDO55_00860</name>
</gene>
<dbReference type="GO" id="GO:0016226">
    <property type="term" value="P:iron-sulfur cluster assembly"/>
    <property type="evidence" value="ECO:0007669"/>
    <property type="project" value="InterPro"/>
</dbReference>
<name>A0A9X2EEB4_9SPHN</name>
<evidence type="ECO:0000313" key="2">
    <source>
        <dbReference type="EMBL" id="MCM8556368.1"/>
    </source>
</evidence>
<dbReference type="GO" id="GO:0051536">
    <property type="term" value="F:iron-sulfur cluster binding"/>
    <property type="evidence" value="ECO:0007669"/>
    <property type="project" value="InterPro"/>
</dbReference>
<protein>
    <submittedName>
        <fullName evidence="2">Iron-sulfur cluster assembly scaffold protein</fullName>
    </submittedName>
</protein>
<dbReference type="AlphaFoldDB" id="A0A9X2EEB4"/>
<comment type="caution">
    <text evidence="2">The sequence shown here is derived from an EMBL/GenBank/DDBJ whole genome shotgun (WGS) entry which is preliminary data.</text>
</comment>
<dbReference type="Pfam" id="PF01592">
    <property type="entry name" value="NifU_N"/>
    <property type="match status" value="1"/>
</dbReference>
<feature type="domain" description="NIF system FeS cluster assembly NifU N-terminal" evidence="1">
    <location>
        <begin position="23"/>
        <end position="88"/>
    </location>
</feature>
<dbReference type="EMBL" id="JAMSHT010000001">
    <property type="protein sequence ID" value="MCM8556368.1"/>
    <property type="molecule type" value="Genomic_DNA"/>
</dbReference>
<dbReference type="RefSeq" id="WP_252111507.1">
    <property type="nucleotide sequence ID" value="NZ_JAMSHT010000001.1"/>
</dbReference>
<dbReference type="Proteomes" id="UP001155128">
    <property type="component" value="Unassembled WGS sequence"/>
</dbReference>
<accession>A0A9X2EEB4</accession>
<dbReference type="GO" id="GO:0005506">
    <property type="term" value="F:iron ion binding"/>
    <property type="evidence" value="ECO:0007669"/>
    <property type="project" value="InterPro"/>
</dbReference>
<dbReference type="Gene3D" id="3.90.1010.10">
    <property type="match status" value="1"/>
</dbReference>
<evidence type="ECO:0000313" key="3">
    <source>
        <dbReference type="Proteomes" id="UP001155128"/>
    </source>
</evidence>